<evidence type="ECO:0000259" key="1">
    <source>
        <dbReference type="Pfam" id="PF13847"/>
    </source>
</evidence>
<sequence length="232" mass="26872">MSYYKNIIHFYDQLFPLDQNKLDFVNTSPTKQKILDIGCATGALCHALYHLGHEVVGIDIDKKIIDQARGLNDDGPTFHALDMLNLEEHFETAFDQILCFDNTLAHLPNEMAVRQFFKAMSKVLKDDGVFKCEVVNYDLVLATGMLELPVIKVDDLILKRHQCLEQQCMECYTELVHNGEVEKNCIPLFPIRYEQLEVLLNEVGFTKIKLYRDFMRNTPEGNHIYNILEAWK</sequence>
<dbReference type="KEGG" id="cbar:PATL70BA_2335"/>
<feature type="domain" description="Methyltransferase" evidence="1">
    <location>
        <begin position="32"/>
        <end position="136"/>
    </location>
</feature>
<dbReference type="Pfam" id="PF13847">
    <property type="entry name" value="Methyltransf_31"/>
    <property type="match status" value="1"/>
</dbReference>
<dbReference type="RefSeq" id="WP_172596215.1">
    <property type="nucleotide sequence ID" value="NZ_LR130778.1"/>
</dbReference>
<dbReference type="InterPro" id="IPR029063">
    <property type="entry name" value="SAM-dependent_MTases_sf"/>
</dbReference>
<accession>A0A3P7PH83</accession>
<evidence type="ECO:0000313" key="3">
    <source>
        <dbReference type="Proteomes" id="UP000279029"/>
    </source>
</evidence>
<keyword evidence="3" id="KW-1185">Reference proteome</keyword>
<dbReference type="SUPFAM" id="SSF53335">
    <property type="entry name" value="S-adenosyl-L-methionine-dependent methyltransferases"/>
    <property type="match status" value="1"/>
</dbReference>
<dbReference type="CDD" id="cd02440">
    <property type="entry name" value="AdoMet_MTases"/>
    <property type="match status" value="1"/>
</dbReference>
<dbReference type="AlphaFoldDB" id="A0A3P7PH83"/>
<dbReference type="Gene3D" id="2.20.25.110">
    <property type="entry name" value="S-adenosyl-L-methionine-dependent methyltransferases"/>
    <property type="match status" value="1"/>
</dbReference>
<dbReference type="PANTHER" id="PTHR43861">
    <property type="entry name" value="TRANS-ACONITATE 2-METHYLTRANSFERASE-RELATED"/>
    <property type="match status" value="1"/>
</dbReference>
<protein>
    <recommendedName>
        <fullName evidence="1">Methyltransferase domain-containing protein</fullName>
    </recommendedName>
</protein>
<reference evidence="2 3" key="1">
    <citation type="submission" date="2018-09" db="EMBL/GenBank/DDBJ databases">
        <authorList>
            <person name="Postec A."/>
        </authorList>
    </citation>
    <scope>NUCLEOTIDE SEQUENCE [LARGE SCALE GENOMIC DNA]</scope>
    <source>
        <strain evidence="2">70B-A</strain>
    </source>
</reference>
<dbReference type="Gene3D" id="3.40.50.150">
    <property type="entry name" value="Vaccinia Virus protein VP39"/>
    <property type="match status" value="1"/>
</dbReference>
<proteinExistence type="predicted"/>
<organism evidence="2 3">
    <name type="scientific">Petrocella atlantisensis</name>
    <dbReference type="NCBI Taxonomy" id="2173034"/>
    <lineage>
        <taxon>Bacteria</taxon>
        <taxon>Bacillati</taxon>
        <taxon>Bacillota</taxon>
        <taxon>Clostridia</taxon>
        <taxon>Lachnospirales</taxon>
        <taxon>Vallitaleaceae</taxon>
        <taxon>Petrocella</taxon>
    </lineage>
</organism>
<dbReference type="Proteomes" id="UP000279029">
    <property type="component" value="Chromosome"/>
</dbReference>
<dbReference type="EMBL" id="LR130778">
    <property type="protein sequence ID" value="VDN48228.1"/>
    <property type="molecule type" value="Genomic_DNA"/>
</dbReference>
<evidence type="ECO:0000313" key="2">
    <source>
        <dbReference type="EMBL" id="VDN48228.1"/>
    </source>
</evidence>
<dbReference type="InterPro" id="IPR025714">
    <property type="entry name" value="Methyltranfer_dom"/>
</dbReference>
<name>A0A3P7PH83_9FIRM</name>
<gene>
    <name evidence="2" type="ORF">PATL70BA_2335</name>
</gene>